<name>X1HBI3_9ZZZZ</name>
<keyword evidence="1" id="KW-1133">Transmembrane helix</keyword>
<evidence type="ECO:0000256" key="1">
    <source>
        <dbReference type="SAM" id="Phobius"/>
    </source>
</evidence>
<keyword evidence="1" id="KW-0812">Transmembrane</keyword>
<feature type="transmembrane region" description="Helical" evidence="1">
    <location>
        <begin position="12"/>
        <end position="35"/>
    </location>
</feature>
<protein>
    <submittedName>
        <fullName evidence="2">Uncharacterized protein</fullName>
    </submittedName>
</protein>
<reference evidence="2" key="1">
    <citation type="journal article" date="2014" name="Front. Microbiol.">
        <title>High frequency of phylogenetically diverse reductive dehalogenase-homologous genes in deep subseafloor sedimentary metagenomes.</title>
        <authorList>
            <person name="Kawai M."/>
            <person name="Futagami T."/>
            <person name="Toyoda A."/>
            <person name="Takaki Y."/>
            <person name="Nishi S."/>
            <person name="Hori S."/>
            <person name="Arai W."/>
            <person name="Tsubouchi T."/>
            <person name="Morono Y."/>
            <person name="Uchiyama I."/>
            <person name="Ito T."/>
            <person name="Fujiyama A."/>
            <person name="Inagaki F."/>
            <person name="Takami H."/>
        </authorList>
    </citation>
    <scope>NUCLEOTIDE SEQUENCE</scope>
    <source>
        <strain evidence="2">Expedition CK06-06</strain>
    </source>
</reference>
<organism evidence="2">
    <name type="scientific">marine sediment metagenome</name>
    <dbReference type="NCBI Taxonomy" id="412755"/>
    <lineage>
        <taxon>unclassified sequences</taxon>
        <taxon>metagenomes</taxon>
        <taxon>ecological metagenomes</taxon>
    </lineage>
</organism>
<evidence type="ECO:0000313" key="2">
    <source>
        <dbReference type="EMBL" id="GAH51214.1"/>
    </source>
</evidence>
<proteinExistence type="predicted"/>
<feature type="transmembrane region" description="Helical" evidence="1">
    <location>
        <begin position="41"/>
        <end position="63"/>
    </location>
</feature>
<sequence length="204" mass="23520">MKKKNDKNITVKDWIIISTVIIGAILTVFTLIWQAKPTNGIIMVSFLLFISFPFFVNSVSANSKVNFYTRSGEERVSKKHVERLMAFAEVSFGFGFTIVVSALSILGYEYLKDFTSQHLISLLLPVIFLAVVWFVCIAYSYVDHLKFNEKTKREELSKESGENEIKKKGAKLKITKRTVYILYIVFFFCLVIHGAHYNFCSHFR</sequence>
<accession>X1HBI3</accession>
<dbReference type="AlphaFoldDB" id="X1HBI3"/>
<dbReference type="EMBL" id="BARU01017994">
    <property type="protein sequence ID" value="GAH51214.1"/>
    <property type="molecule type" value="Genomic_DNA"/>
</dbReference>
<feature type="transmembrane region" description="Helical" evidence="1">
    <location>
        <begin position="119"/>
        <end position="142"/>
    </location>
</feature>
<comment type="caution">
    <text evidence="2">The sequence shown here is derived from an EMBL/GenBank/DDBJ whole genome shotgun (WGS) entry which is preliminary data.</text>
</comment>
<feature type="transmembrane region" description="Helical" evidence="1">
    <location>
        <begin position="180"/>
        <end position="199"/>
    </location>
</feature>
<gene>
    <name evidence="2" type="ORF">S03H2_29785</name>
</gene>
<feature type="transmembrane region" description="Helical" evidence="1">
    <location>
        <begin position="84"/>
        <end position="107"/>
    </location>
</feature>
<keyword evidence="1" id="KW-0472">Membrane</keyword>